<evidence type="ECO:0000256" key="5">
    <source>
        <dbReference type="ARBA" id="ARBA00022840"/>
    </source>
</evidence>
<dbReference type="InterPro" id="IPR032807">
    <property type="entry name" value="GNVR"/>
</dbReference>
<reference evidence="11 12" key="1">
    <citation type="submission" date="2018-07" db="EMBL/GenBank/DDBJ databases">
        <title>Genome analysis of Larkinella rosea.</title>
        <authorList>
            <person name="Zhou Z."/>
            <person name="Wang G."/>
        </authorList>
    </citation>
    <scope>NUCLEOTIDE SEQUENCE [LARGE SCALE GENOMIC DNA]</scope>
    <source>
        <strain evidence="12">zzj9</strain>
    </source>
</reference>
<feature type="transmembrane region" description="Helical" evidence="8">
    <location>
        <begin position="35"/>
        <end position="53"/>
    </location>
</feature>
<evidence type="ECO:0000256" key="3">
    <source>
        <dbReference type="ARBA" id="ARBA00022692"/>
    </source>
</evidence>
<evidence type="ECO:0000256" key="8">
    <source>
        <dbReference type="SAM" id="Phobius"/>
    </source>
</evidence>
<dbReference type="GO" id="GO:0005886">
    <property type="term" value="C:plasma membrane"/>
    <property type="evidence" value="ECO:0007669"/>
    <property type="project" value="UniProtKB-SubCell"/>
</dbReference>
<dbReference type="Proteomes" id="UP000253383">
    <property type="component" value="Unassembled WGS sequence"/>
</dbReference>
<dbReference type="CDD" id="cd05387">
    <property type="entry name" value="BY-kinase"/>
    <property type="match status" value="1"/>
</dbReference>
<keyword evidence="2" id="KW-1003">Cell membrane</keyword>
<keyword evidence="12" id="KW-1185">Reference proteome</keyword>
<dbReference type="SUPFAM" id="SSF52540">
    <property type="entry name" value="P-loop containing nucleoside triphosphate hydrolases"/>
    <property type="match status" value="1"/>
</dbReference>
<dbReference type="InterPro" id="IPR003856">
    <property type="entry name" value="LPS_length_determ_N"/>
</dbReference>
<dbReference type="GO" id="GO:0004713">
    <property type="term" value="F:protein tyrosine kinase activity"/>
    <property type="evidence" value="ECO:0007669"/>
    <property type="project" value="TreeGrafter"/>
</dbReference>
<keyword evidence="5" id="KW-0067">ATP-binding</keyword>
<dbReference type="InterPro" id="IPR050445">
    <property type="entry name" value="Bact_polysacc_biosynth/exp"/>
</dbReference>
<protein>
    <submittedName>
        <fullName evidence="11">Capsular biosynthesis protein</fullName>
    </submittedName>
</protein>
<dbReference type="Gene3D" id="3.40.50.300">
    <property type="entry name" value="P-loop containing nucleotide triphosphate hydrolases"/>
    <property type="match status" value="1"/>
</dbReference>
<comment type="subcellular location">
    <subcellularLocation>
        <location evidence="1">Cell membrane</location>
        <topology evidence="1">Multi-pass membrane protein</topology>
    </subcellularLocation>
</comment>
<feature type="transmembrane region" description="Helical" evidence="8">
    <location>
        <begin position="489"/>
        <end position="507"/>
    </location>
</feature>
<evidence type="ECO:0000259" key="9">
    <source>
        <dbReference type="Pfam" id="PF02706"/>
    </source>
</evidence>
<evidence type="ECO:0000256" key="6">
    <source>
        <dbReference type="ARBA" id="ARBA00022989"/>
    </source>
</evidence>
<keyword evidence="3 8" id="KW-0812">Transmembrane</keyword>
<dbReference type="GO" id="GO:0005524">
    <property type="term" value="F:ATP binding"/>
    <property type="evidence" value="ECO:0007669"/>
    <property type="project" value="UniProtKB-KW"/>
</dbReference>
<sequence length="778" mass="86947">MKSSNMYSYPMYPQGEINSSDGQGTLKDYLKHWKWFLISLITLIVAGFVYIWFTEPIYRVQASLLVKDEPPKSGVSSDGILKDLTTYSPGKVIENEIEILKSSSLMKKVVDSLGLNIRYFRSTPFGKREIYEEAPIRIVLTDPTPNLYRADLEIGIISPTTVRLNDWVYPANQIINTPFGRLQIFIKQPVVYTNEPLVVQVMSPAQTIRYYQSKLTVAPSGKESTVLVLTIEDAVATKGEAILNQMIANYSSASTTEKNRAVANTLSFIQTRLKLVSAELATLEKSIETYKAVNGISGIGSGAQSLLSSLQSNDAQLNRVAIQLSTLGDVEKYVRSKGENRGVLPTTLKFSDPTLTALIGKLTELETQRTVLLRNSPEPSAVLRSLDDQIFATRASIGETLATLRGILTNTRSQLLAANKRLEARIGVIPGKERALMNITRQQAIKNNLYNYLLQKQEETALSFASVASNSQVIDAASGSLEPVKPIKWLILLLFGIVGLLIPIVVIRIKRFFNERVSGRAEINQATKAPVIGEIAYVRHEFPVVVNGRKRSVAAEQIRALRTNLQFLRENPNDSQVLLFTSSLSGEGKSFLSLNVAVSMALVGRPTLIMDMDLRRPKLHKALNMLNFRGSSSYLTGEATLDEVLQQVPGFDNLFIISCGPIPLNPSELLSGPRLRELIEEARTRFDNIIIDSPPIGLVTDAQLIGPFVDVTLYAIRHNITNRSYLKLVDLLYQEKRFPKLNVVLNSVKNKYSYDYRYYYYRKSGNDKPNLLRKYLLH</sequence>
<dbReference type="OrthoDB" id="9794577at2"/>
<dbReference type="RefSeq" id="WP_114406876.1">
    <property type="nucleotide sequence ID" value="NZ_QOWE01000011.1"/>
</dbReference>
<organism evidence="11 12">
    <name type="scientific">Larkinella punicea</name>
    <dbReference type="NCBI Taxonomy" id="2315727"/>
    <lineage>
        <taxon>Bacteria</taxon>
        <taxon>Pseudomonadati</taxon>
        <taxon>Bacteroidota</taxon>
        <taxon>Cytophagia</taxon>
        <taxon>Cytophagales</taxon>
        <taxon>Spirosomataceae</taxon>
        <taxon>Larkinella</taxon>
    </lineage>
</organism>
<evidence type="ECO:0000313" key="11">
    <source>
        <dbReference type="EMBL" id="RCR68826.1"/>
    </source>
</evidence>
<dbReference type="InterPro" id="IPR005702">
    <property type="entry name" value="Wzc-like_C"/>
</dbReference>
<keyword evidence="4" id="KW-0547">Nucleotide-binding</keyword>
<dbReference type="Pfam" id="PF13807">
    <property type="entry name" value="GNVR"/>
    <property type="match status" value="1"/>
</dbReference>
<dbReference type="Pfam" id="PF02706">
    <property type="entry name" value="Wzz"/>
    <property type="match status" value="1"/>
</dbReference>
<dbReference type="InterPro" id="IPR027417">
    <property type="entry name" value="P-loop_NTPase"/>
</dbReference>
<evidence type="ECO:0000256" key="7">
    <source>
        <dbReference type="ARBA" id="ARBA00023136"/>
    </source>
</evidence>
<feature type="domain" description="Tyrosine-protein kinase G-rich" evidence="10">
    <location>
        <begin position="434"/>
        <end position="511"/>
    </location>
</feature>
<evidence type="ECO:0000256" key="2">
    <source>
        <dbReference type="ARBA" id="ARBA00022475"/>
    </source>
</evidence>
<dbReference type="AlphaFoldDB" id="A0A368JPA3"/>
<name>A0A368JPA3_9BACT</name>
<comment type="caution">
    <text evidence="11">The sequence shown here is derived from an EMBL/GenBank/DDBJ whole genome shotgun (WGS) entry which is preliminary data.</text>
</comment>
<gene>
    <name evidence="11" type="ORF">DUE52_15200</name>
</gene>
<dbReference type="PANTHER" id="PTHR32309">
    <property type="entry name" value="TYROSINE-PROTEIN KINASE"/>
    <property type="match status" value="1"/>
</dbReference>
<evidence type="ECO:0000313" key="12">
    <source>
        <dbReference type="Proteomes" id="UP000253383"/>
    </source>
</evidence>
<evidence type="ECO:0000256" key="4">
    <source>
        <dbReference type="ARBA" id="ARBA00022741"/>
    </source>
</evidence>
<dbReference type="NCBIfam" id="TIGR01007">
    <property type="entry name" value="eps_fam"/>
    <property type="match status" value="1"/>
</dbReference>
<dbReference type="PANTHER" id="PTHR32309:SF13">
    <property type="entry name" value="FERRIC ENTEROBACTIN TRANSPORT PROTEIN FEPE"/>
    <property type="match status" value="1"/>
</dbReference>
<evidence type="ECO:0000259" key="10">
    <source>
        <dbReference type="Pfam" id="PF13807"/>
    </source>
</evidence>
<proteinExistence type="predicted"/>
<keyword evidence="6 8" id="KW-1133">Transmembrane helix</keyword>
<evidence type="ECO:0000256" key="1">
    <source>
        <dbReference type="ARBA" id="ARBA00004651"/>
    </source>
</evidence>
<dbReference type="EMBL" id="QOWE01000011">
    <property type="protein sequence ID" value="RCR68826.1"/>
    <property type="molecule type" value="Genomic_DNA"/>
</dbReference>
<feature type="domain" description="Polysaccharide chain length determinant N-terminal" evidence="9">
    <location>
        <begin position="31"/>
        <end position="113"/>
    </location>
</feature>
<accession>A0A368JPA3</accession>
<keyword evidence="7 8" id="KW-0472">Membrane</keyword>